<reference evidence="2 3" key="1">
    <citation type="submission" date="2016-11" db="EMBL/GenBank/DDBJ databases">
        <title>Mixed transmission modes and dynamic genome evolution in an obligate animal-bacterial symbiosis.</title>
        <authorList>
            <person name="Russell S.L."/>
            <person name="Corbett-Detig R.B."/>
            <person name="Cavanaugh C.M."/>
        </authorList>
    </citation>
    <scope>NUCLEOTIDE SEQUENCE [LARGE SCALE GENOMIC DNA]</scope>
    <source>
        <strain evidence="2">Sveles-Q1</strain>
    </source>
</reference>
<name>A0A1T2L489_9GAMM</name>
<gene>
    <name evidence="2" type="ORF">BOW53_10015</name>
</gene>
<keyword evidence="3" id="KW-1185">Reference proteome</keyword>
<evidence type="ECO:0008006" key="4">
    <source>
        <dbReference type="Google" id="ProtNLM"/>
    </source>
</evidence>
<dbReference type="EMBL" id="MPRL01000040">
    <property type="protein sequence ID" value="OOZ39850.1"/>
    <property type="molecule type" value="Genomic_DNA"/>
</dbReference>
<accession>A0A1T2L489</accession>
<evidence type="ECO:0000313" key="2">
    <source>
        <dbReference type="EMBL" id="OOZ39850.1"/>
    </source>
</evidence>
<keyword evidence="1" id="KW-0732">Signal</keyword>
<protein>
    <recommendedName>
        <fullName evidence="4">Iron permease</fullName>
    </recommendedName>
</protein>
<feature type="chain" id="PRO_5012052161" description="Iron permease" evidence="1">
    <location>
        <begin position="25"/>
        <end position="140"/>
    </location>
</feature>
<dbReference type="RefSeq" id="WP_078483945.1">
    <property type="nucleotide sequence ID" value="NZ_MPRL01000040.1"/>
</dbReference>
<feature type="signal peptide" evidence="1">
    <location>
        <begin position="1"/>
        <end position="24"/>
    </location>
</feature>
<organism evidence="2 3">
    <name type="scientific">Solemya pervernicosa gill symbiont</name>
    <dbReference type="NCBI Taxonomy" id="642797"/>
    <lineage>
        <taxon>Bacteria</taxon>
        <taxon>Pseudomonadati</taxon>
        <taxon>Pseudomonadota</taxon>
        <taxon>Gammaproteobacteria</taxon>
        <taxon>sulfur-oxidizing symbionts</taxon>
    </lineage>
</organism>
<evidence type="ECO:0000313" key="3">
    <source>
        <dbReference type="Proteomes" id="UP000191110"/>
    </source>
</evidence>
<dbReference type="AlphaFoldDB" id="A0A1T2L489"/>
<sequence>MPDFKALFSAVLLLLTLLSSPLSAAQSVWTPLAEQIITELEQAEQHYRSGDSQAAKRAVIKAYFGIFESRKMEAAMRMELGARHTYKVERRFGQIRKAVKKALDADAVAEQIAELSVALRRDAEKLDTAAIPAEVFKVNQ</sequence>
<proteinExistence type="predicted"/>
<dbReference type="Proteomes" id="UP000191110">
    <property type="component" value="Unassembled WGS sequence"/>
</dbReference>
<dbReference type="OrthoDB" id="7355548at2"/>
<comment type="caution">
    <text evidence="2">The sequence shown here is derived from an EMBL/GenBank/DDBJ whole genome shotgun (WGS) entry which is preliminary data.</text>
</comment>
<evidence type="ECO:0000256" key="1">
    <source>
        <dbReference type="SAM" id="SignalP"/>
    </source>
</evidence>